<dbReference type="EMBL" id="JACEFO010002193">
    <property type="protein sequence ID" value="KAF8674867.1"/>
    <property type="molecule type" value="Genomic_DNA"/>
</dbReference>
<keyword evidence="6" id="KW-1185">Reference proteome</keyword>
<dbReference type="Gene3D" id="3.20.20.80">
    <property type="entry name" value="Glycosidases"/>
    <property type="match status" value="1"/>
</dbReference>
<feature type="domain" description="Glycoside hydrolase 35 catalytic" evidence="4">
    <location>
        <begin position="15"/>
        <end position="100"/>
    </location>
</feature>
<evidence type="ECO:0000256" key="3">
    <source>
        <dbReference type="ARBA" id="ARBA00012756"/>
    </source>
</evidence>
<sequence>MRPRRLLTRPRDHRSLVINGRHPILISGSVHYPRSTPEKPKDDDLNAIQTYVFWNGHELVQGQYYFADRYDLVRFVNLVKQANLFFHLRIGPYVRAEWNFYTSPPESLQTVSFRLLVLSVI</sequence>
<comment type="caution">
    <text evidence="5">The sequence shown here is derived from an EMBL/GenBank/DDBJ whole genome shotgun (WGS) entry which is preliminary data.</text>
</comment>
<evidence type="ECO:0000256" key="1">
    <source>
        <dbReference type="ARBA" id="ARBA00001412"/>
    </source>
</evidence>
<dbReference type="Pfam" id="PF01301">
    <property type="entry name" value="Glyco_hydro_35"/>
    <property type="match status" value="1"/>
</dbReference>
<dbReference type="InterPro" id="IPR017853">
    <property type="entry name" value="GH"/>
</dbReference>
<dbReference type="InterPro" id="IPR031330">
    <property type="entry name" value="Gly_Hdrlase_35_cat"/>
</dbReference>
<proteinExistence type="inferred from homology"/>
<dbReference type="SUPFAM" id="SSF51445">
    <property type="entry name" value="(Trans)glycosidases"/>
    <property type="match status" value="1"/>
</dbReference>
<accession>A0A835B756</accession>
<dbReference type="AlphaFoldDB" id="A0A835B756"/>
<gene>
    <name evidence="5" type="ORF">HU200_048000</name>
</gene>
<dbReference type="GO" id="GO:0005975">
    <property type="term" value="P:carbohydrate metabolic process"/>
    <property type="evidence" value="ECO:0007669"/>
    <property type="project" value="InterPro"/>
</dbReference>
<evidence type="ECO:0000313" key="5">
    <source>
        <dbReference type="EMBL" id="KAF8674867.1"/>
    </source>
</evidence>
<comment type="catalytic activity">
    <reaction evidence="1">
        <text>Hydrolysis of terminal non-reducing beta-D-galactose residues in beta-D-galactosides.</text>
        <dbReference type="EC" id="3.2.1.23"/>
    </reaction>
</comment>
<dbReference type="PANTHER" id="PTHR23421">
    <property type="entry name" value="BETA-GALACTOSIDASE RELATED"/>
    <property type="match status" value="1"/>
</dbReference>
<dbReference type="GO" id="GO:0004565">
    <property type="term" value="F:beta-galactosidase activity"/>
    <property type="evidence" value="ECO:0007669"/>
    <property type="project" value="UniProtKB-EC"/>
</dbReference>
<reference evidence="5" key="1">
    <citation type="submission" date="2020-07" db="EMBL/GenBank/DDBJ databases">
        <title>Genome sequence and genetic diversity analysis of an under-domesticated orphan crop, white fonio (Digitaria exilis).</title>
        <authorList>
            <person name="Bennetzen J.L."/>
            <person name="Chen S."/>
            <person name="Ma X."/>
            <person name="Wang X."/>
            <person name="Yssel A.E.J."/>
            <person name="Chaluvadi S.R."/>
            <person name="Johnson M."/>
            <person name="Gangashetty P."/>
            <person name="Hamidou F."/>
            <person name="Sanogo M.D."/>
            <person name="Zwaenepoel A."/>
            <person name="Wallace J."/>
            <person name="Van De Peer Y."/>
            <person name="Van Deynze A."/>
        </authorList>
    </citation>
    <scope>NUCLEOTIDE SEQUENCE</scope>
    <source>
        <tissue evidence="5">Leaves</tissue>
    </source>
</reference>
<name>A0A835B756_9POAL</name>
<dbReference type="Proteomes" id="UP000636709">
    <property type="component" value="Unassembled WGS sequence"/>
</dbReference>
<dbReference type="EC" id="3.2.1.23" evidence="3"/>
<dbReference type="InterPro" id="IPR001944">
    <property type="entry name" value="Glycoside_Hdrlase_35"/>
</dbReference>
<evidence type="ECO:0000259" key="4">
    <source>
        <dbReference type="Pfam" id="PF01301"/>
    </source>
</evidence>
<evidence type="ECO:0000313" key="6">
    <source>
        <dbReference type="Proteomes" id="UP000636709"/>
    </source>
</evidence>
<evidence type="ECO:0000256" key="2">
    <source>
        <dbReference type="ARBA" id="ARBA00009809"/>
    </source>
</evidence>
<dbReference type="OrthoDB" id="686509at2759"/>
<organism evidence="5 6">
    <name type="scientific">Digitaria exilis</name>
    <dbReference type="NCBI Taxonomy" id="1010633"/>
    <lineage>
        <taxon>Eukaryota</taxon>
        <taxon>Viridiplantae</taxon>
        <taxon>Streptophyta</taxon>
        <taxon>Embryophyta</taxon>
        <taxon>Tracheophyta</taxon>
        <taxon>Spermatophyta</taxon>
        <taxon>Magnoliopsida</taxon>
        <taxon>Liliopsida</taxon>
        <taxon>Poales</taxon>
        <taxon>Poaceae</taxon>
        <taxon>PACMAD clade</taxon>
        <taxon>Panicoideae</taxon>
        <taxon>Panicodae</taxon>
        <taxon>Paniceae</taxon>
        <taxon>Anthephorinae</taxon>
        <taxon>Digitaria</taxon>
    </lineage>
</organism>
<protein>
    <recommendedName>
        <fullName evidence="3">beta-galactosidase</fullName>
        <ecNumber evidence="3">3.2.1.23</ecNumber>
    </recommendedName>
</protein>
<comment type="similarity">
    <text evidence="2">Belongs to the glycosyl hydrolase 35 family.</text>
</comment>